<gene>
    <name evidence="2" type="ORF">PIN31115_02085</name>
</gene>
<evidence type="ECO:0000313" key="2">
    <source>
        <dbReference type="EMBL" id="VVE00631.1"/>
    </source>
</evidence>
<reference evidence="2 3" key="1">
    <citation type="submission" date="2019-08" db="EMBL/GenBank/DDBJ databases">
        <authorList>
            <person name="Peeters C."/>
        </authorList>
    </citation>
    <scope>NUCLEOTIDE SEQUENCE [LARGE SCALE GENOMIC DNA]</scope>
    <source>
        <strain evidence="2 3">LMG 31115</strain>
    </source>
</reference>
<feature type="region of interest" description="Disordered" evidence="1">
    <location>
        <begin position="1"/>
        <end position="24"/>
    </location>
</feature>
<evidence type="ECO:0000256" key="1">
    <source>
        <dbReference type="SAM" id="MobiDB-lite"/>
    </source>
</evidence>
<evidence type="ECO:0000313" key="3">
    <source>
        <dbReference type="Proteomes" id="UP000333828"/>
    </source>
</evidence>
<keyword evidence="3" id="KW-1185">Reference proteome</keyword>
<name>A0A5E4UKS9_9BURK</name>
<dbReference type="AlphaFoldDB" id="A0A5E4UKS9"/>
<sequence>MDEDIKQDEQPIPEGAEVAAESGENVAVTSAVEAPAADLASAPAVSQSAGMLPIGVSSGDEALTFEERVEKRFLALEGFLVKLPHSIAHAISQGSAEPEELAKRALAHLFSQDQ</sequence>
<proteinExistence type="predicted"/>
<dbReference type="RefSeq" id="WP_150683970.1">
    <property type="nucleotide sequence ID" value="NZ_CABPSI010000002.1"/>
</dbReference>
<accession>A0A5E4UKS9</accession>
<dbReference type="Proteomes" id="UP000333828">
    <property type="component" value="Unassembled WGS sequence"/>
</dbReference>
<protein>
    <submittedName>
        <fullName evidence="2">Uncharacterized protein</fullName>
    </submittedName>
</protein>
<organism evidence="2 3">
    <name type="scientific">Pandoraea iniqua</name>
    <dbReference type="NCBI Taxonomy" id="2508288"/>
    <lineage>
        <taxon>Bacteria</taxon>
        <taxon>Pseudomonadati</taxon>
        <taxon>Pseudomonadota</taxon>
        <taxon>Betaproteobacteria</taxon>
        <taxon>Burkholderiales</taxon>
        <taxon>Burkholderiaceae</taxon>
        <taxon>Pandoraea</taxon>
    </lineage>
</organism>
<dbReference type="EMBL" id="CABPSI010000002">
    <property type="protein sequence ID" value="VVE00631.1"/>
    <property type="molecule type" value="Genomic_DNA"/>
</dbReference>